<evidence type="ECO:0000256" key="1">
    <source>
        <dbReference type="ARBA" id="ARBA00010574"/>
    </source>
</evidence>
<organism evidence="3">
    <name type="scientific">Thermodesulfobium narugense</name>
    <dbReference type="NCBI Taxonomy" id="184064"/>
    <lineage>
        <taxon>Bacteria</taxon>
        <taxon>Pseudomonadati</taxon>
        <taxon>Thermodesulfobiota</taxon>
        <taxon>Thermodesulfobiia</taxon>
        <taxon>Thermodesulfobiales</taxon>
        <taxon>Thermodesulfobiaceae</taxon>
        <taxon>Thermodesulfobium</taxon>
    </lineage>
</organism>
<reference evidence="3" key="1">
    <citation type="journal article" date="2020" name="mSystems">
        <title>Genome- and Community-Level Interaction Insights into Carbon Utilization and Element Cycling Functions of Hydrothermarchaeota in Hydrothermal Sediment.</title>
        <authorList>
            <person name="Zhou Z."/>
            <person name="Liu Y."/>
            <person name="Xu W."/>
            <person name="Pan J."/>
            <person name="Luo Z.H."/>
            <person name="Li M."/>
        </authorList>
    </citation>
    <scope>NUCLEOTIDE SEQUENCE [LARGE SCALE GENOMIC DNA]</scope>
    <source>
        <strain evidence="3">SpSt-1019</strain>
    </source>
</reference>
<dbReference type="HAMAP" id="MF_01477">
    <property type="entry name" value="Iojap_RsfS"/>
    <property type="match status" value="1"/>
</dbReference>
<sequence>MEKDKSKLFALEIANFIKEKHGEDITLLSIGEKSIICDYFIITSGNSPIHVKAIADNVIEKCKELGKNVFRISGYDEGLWVIIDLLDVVIHIFSPMERDYYNLEGFWKGVSVEKIN</sequence>
<proteinExistence type="inferred from homology"/>
<gene>
    <name evidence="2 3" type="primary">rsfS</name>
    <name evidence="3" type="ORF">ENL70_00715</name>
</gene>
<dbReference type="InterPro" id="IPR043519">
    <property type="entry name" value="NT_sf"/>
</dbReference>
<dbReference type="GO" id="GO:0042256">
    <property type="term" value="P:cytosolic ribosome assembly"/>
    <property type="evidence" value="ECO:0007669"/>
    <property type="project" value="UniProtKB-UniRule"/>
</dbReference>
<dbReference type="Gene3D" id="3.30.460.10">
    <property type="entry name" value="Beta Polymerase, domain 2"/>
    <property type="match status" value="1"/>
</dbReference>
<dbReference type="PANTHER" id="PTHR21043:SF0">
    <property type="entry name" value="MITOCHONDRIAL ASSEMBLY OF RIBOSOMAL LARGE SUBUNIT PROTEIN 1"/>
    <property type="match status" value="1"/>
</dbReference>
<dbReference type="PANTHER" id="PTHR21043">
    <property type="entry name" value="IOJAP SUPERFAMILY ORTHOLOG"/>
    <property type="match status" value="1"/>
</dbReference>
<dbReference type="GO" id="GO:0017148">
    <property type="term" value="P:negative regulation of translation"/>
    <property type="evidence" value="ECO:0007669"/>
    <property type="project" value="UniProtKB-UniRule"/>
</dbReference>
<evidence type="ECO:0000256" key="2">
    <source>
        <dbReference type="HAMAP-Rule" id="MF_01477"/>
    </source>
</evidence>
<dbReference type="Pfam" id="PF02410">
    <property type="entry name" value="RsfS"/>
    <property type="match status" value="1"/>
</dbReference>
<comment type="subcellular location">
    <subcellularLocation>
        <location evidence="2">Cytoplasm</location>
    </subcellularLocation>
</comment>
<dbReference type="InterPro" id="IPR004394">
    <property type="entry name" value="Iojap/RsfS/C7orf30"/>
</dbReference>
<dbReference type="GO" id="GO:0090071">
    <property type="term" value="P:negative regulation of ribosome biogenesis"/>
    <property type="evidence" value="ECO:0007669"/>
    <property type="project" value="UniProtKB-UniRule"/>
</dbReference>
<comment type="similarity">
    <text evidence="1 2">Belongs to the Iojap/RsfS family.</text>
</comment>
<comment type="function">
    <text evidence="2">Functions as a ribosomal silencing factor. Interacts with ribosomal protein uL14 (rplN), blocking formation of intersubunit bridge B8. Prevents association of the 30S and 50S ribosomal subunits and the formation of functional ribosomes, thus repressing translation.</text>
</comment>
<dbReference type="EMBL" id="DRUY01000030">
    <property type="protein sequence ID" value="HHI65054.1"/>
    <property type="molecule type" value="Genomic_DNA"/>
</dbReference>
<accession>A0A7C5PPH7</accession>
<keyword evidence="2" id="KW-0963">Cytoplasm</keyword>
<evidence type="ECO:0000313" key="3">
    <source>
        <dbReference type="EMBL" id="HHI65054.1"/>
    </source>
</evidence>
<comment type="caution">
    <text evidence="3">The sequence shown here is derived from an EMBL/GenBank/DDBJ whole genome shotgun (WGS) entry which is preliminary data.</text>
</comment>
<dbReference type="SUPFAM" id="SSF81301">
    <property type="entry name" value="Nucleotidyltransferase"/>
    <property type="match status" value="1"/>
</dbReference>
<name>A0A7C5PPH7_9BACT</name>
<dbReference type="NCBIfam" id="TIGR00090">
    <property type="entry name" value="rsfS_iojap_ybeB"/>
    <property type="match status" value="1"/>
</dbReference>
<keyword evidence="2" id="KW-0810">Translation regulation</keyword>
<dbReference type="GO" id="GO:0005737">
    <property type="term" value="C:cytoplasm"/>
    <property type="evidence" value="ECO:0007669"/>
    <property type="project" value="UniProtKB-SubCell"/>
</dbReference>
<comment type="subunit">
    <text evidence="2">Interacts with ribosomal protein uL14 (rplN).</text>
</comment>
<dbReference type="GO" id="GO:0043023">
    <property type="term" value="F:ribosomal large subunit binding"/>
    <property type="evidence" value="ECO:0007669"/>
    <property type="project" value="TreeGrafter"/>
</dbReference>
<dbReference type="AlphaFoldDB" id="A0A7C5PPH7"/>
<protein>
    <recommendedName>
        <fullName evidence="2">Ribosomal silencing factor RsfS</fullName>
    </recommendedName>
</protein>
<keyword evidence="2" id="KW-0678">Repressor</keyword>